<dbReference type="AlphaFoldDB" id="H8MNS8"/>
<dbReference type="InterPro" id="IPR050923">
    <property type="entry name" value="Cell_Proc_Reg/RNA_Proc"/>
</dbReference>
<evidence type="ECO:0000259" key="1">
    <source>
        <dbReference type="PROSITE" id="PS50006"/>
    </source>
</evidence>
<reference evidence="3" key="2">
    <citation type="submission" date="2012-03" db="EMBL/GenBank/DDBJ databases">
        <title>Genome sequence of the fruiting myxobacterium Corallococcus coralloides DSM 2259.</title>
        <authorList>
            <person name="Huntley S."/>
            <person name="Zhang Y."/>
            <person name="Treuner-Lange A."/>
            <person name="Sensen C.W."/>
            <person name="Sogaard-Andersen L."/>
        </authorList>
    </citation>
    <scope>NUCLEOTIDE SEQUENCE [LARGE SCALE GENOMIC DNA]</scope>
    <source>
        <strain evidence="3">ATCC 25202 / DSM 2259 / NBRC 100086 / M2</strain>
    </source>
</reference>
<dbReference type="InParanoid" id="H8MNS8"/>
<keyword evidence="3" id="KW-1185">Reference proteome</keyword>
<dbReference type="Proteomes" id="UP000007587">
    <property type="component" value="Chromosome"/>
</dbReference>
<feature type="domain" description="FHA" evidence="1">
    <location>
        <begin position="19"/>
        <end position="68"/>
    </location>
</feature>
<organism evidence="2 3">
    <name type="scientific">Corallococcus coralloides (strain ATCC 25202 / DSM 2259 / NBRC 100086 / M2)</name>
    <name type="common">Myxococcus coralloides</name>
    <dbReference type="NCBI Taxonomy" id="1144275"/>
    <lineage>
        <taxon>Bacteria</taxon>
        <taxon>Pseudomonadati</taxon>
        <taxon>Myxococcota</taxon>
        <taxon>Myxococcia</taxon>
        <taxon>Myxococcales</taxon>
        <taxon>Cystobacterineae</taxon>
        <taxon>Myxococcaceae</taxon>
        <taxon>Corallococcus</taxon>
    </lineage>
</organism>
<dbReference type="Gene3D" id="2.60.200.20">
    <property type="match status" value="1"/>
</dbReference>
<dbReference type="InterPro" id="IPR008984">
    <property type="entry name" value="SMAD_FHA_dom_sf"/>
</dbReference>
<reference evidence="2 3" key="1">
    <citation type="journal article" date="2012" name="J. Bacteriol.">
        <title>Complete Genome Sequence of the Fruiting Myxobacterium Corallococcus coralloides DSM 2259.</title>
        <authorList>
            <person name="Huntley S."/>
            <person name="Zhang Y."/>
            <person name="Treuner-Lange A."/>
            <person name="Kneip S."/>
            <person name="Sensen C.W."/>
            <person name="Sogaard-Andersen L."/>
        </authorList>
    </citation>
    <scope>NUCLEOTIDE SEQUENCE [LARGE SCALE GENOMIC DNA]</scope>
    <source>
        <strain evidence="3">ATCC 25202 / DSM 2259 / NBRC 100086 / M2</strain>
    </source>
</reference>
<dbReference type="STRING" id="1144275.COCOR_06209"/>
<name>H8MNS8_CORCM</name>
<accession>H8MNS8</accession>
<dbReference type="Pfam" id="PF00498">
    <property type="entry name" value="FHA"/>
    <property type="match status" value="1"/>
</dbReference>
<dbReference type="CDD" id="cd00060">
    <property type="entry name" value="FHA"/>
    <property type="match status" value="1"/>
</dbReference>
<gene>
    <name evidence="2" type="ordered locus">COCOR_06209</name>
</gene>
<proteinExistence type="predicted"/>
<evidence type="ECO:0000313" key="3">
    <source>
        <dbReference type="Proteomes" id="UP000007587"/>
    </source>
</evidence>
<dbReference type="HOGENOM" id="CLU_074571_0_0_7"/>
<dbReference type="OrthoDB" id="7869657at2"/>
<sequence length="302" mass="33406">MGLLLQLEDGRRFTLGTRCLLGRHPACDVHIPDGRVSGEHASLHWAGAHWELRDLGSRNGTFVEGRRLASGERVELGQGQDFLLGKSGIGFRLLDASPPAARARHLATGQVRVATGALLVLPDDDEPQASLFPLDGGQWVLELGEERRRLKDQERVWLDGSEWVVELPLAATETLEEADAPTLAEVRLRIGVSRDEEHVEVAVHLREGERMLPPRSSQYLLATLARLRLAERALAPSEQGWVDRERLCRMLATDTNKLNVDIHRVRKQFGALGIQDAAGVVERRPGTGQVRLGMSSVEVFTL</sequence>
<dbReference type="SMART" id="SM00240">
    <property type="entry name" value="FHA"/>
    <property type="match status" value="1"/>
</dbReference>
<dbReference type="EMBL" id="CP003389">
    <property type="protein sequence ID" value="AFE06809.1"/>
    <property type="molecule type" value="Genomic_DNA"/>
</dbReference>
<dbReference type="eggNOG" id="COG1716">
    <property type="taxonomic scope" value="Bacteria"/>
</dbReference>
<dbReference type="InterPro" id="IPR000253">
    <property type="entry name" value="FHA_dom"/>
</dbReference>
<protein>
    <submittedName>
        <fullName evidence="2">FHA domain containing protein</fullName>
    </submittedName>
</protein>
<dbReference type="KEGG" id="ccx:COCOR_06209"/>
<dbReference type="SUPFAM" id="SSF49879">
    <property type="entry name" value="SMAD/FHA domain"/>
    <property type="match status" value="1"/>
</dbReference>
<dbReference type="PROSITE" id="PS50006">
    <property type="entry name" value="FHA_DOMAIN"/>
    <property type="match status" value="1"/>
</dbReference>
<evidence type="ECO:0000313" key="2">
    <source>
        <dbReference type="EMBL" id="AFE06809.1"/>
    </source>
</evidence>
<dbReference type="PANTHER" id="PTHR23308">
    <property type="entry name" value="NUCLEAR INHIBITOR OF PROTEIN PHOSPHATASE-1"/>
    <property type="match status" value="1"/>
</dbReference>